<sequence length="143" mass="15459">MAALPPMPTLYVIPSLPKATLPALPAMLTLPKAALQPSPAITLPTSSMTLPTAPTTLPKPTLRPYQALKILFAKPNIASHAHCPEGLILVVLKLEMEEELLEMWNGPSSLTEEEKEGIELVKPVAKKVAKPVAECVENEEKPR</sequence>
<dbReference type="EMBL" id="JAVXUO010001819">
    <property type="protein sequence ID" value="KAK2978830.1"/>
    <property type="molecule type" value="Genomic_DNA"/>
</dbReference>
<dbReference type="AlphaFoldDB" id="A0AA88RB88"/>
<gene>
    <name evidence="1" type="ORF">RJ640_024813</name>
</gene>
<keyword evidence="2" id="KW-1185">Reference proteome</keyword>
<accession>A0AA88RB88</accession>
<comment type="caution">
    <text evidence="1">The sequence shown here is derived from an EMBL/GenBank/DDBJ whole genome shotgun (WGS) entry which is preliminary data.</text>
</comment>
<evidence type="ECO:0000313" key="1">
    <source>
        <dbReference type="EMBL" id="KAK2978830.1"/>
    </source>
</evidence>
<organism evidence="1 2">
    <name type="scientific">Escallonia rubra</name>
    <dbReference type="NCBI Taxonomy" id="112253"/>
    <lineage>
        <taxon>Eukaryota</taxon>
        <taxon>Viridiplantae</taxon>
        <taxon>Streptophyta</taxon>
        <taxon>Embryophyta</taxon>
        <taxon>Tracheophyta</taxon>
        <taxon>Spermatophyta</taxon>
        <taxon>Magnoliopsida</taxon>
        <taxon>eudicotyledons</taxon>
        <taxon>Gunneridae</taxon>
        <taxon>Pentapetalae</taxon>
        <taxon>asterids</taxon>
        <taxon>campanulids</taxon>
        <taxon>Escalloniales</taxon>
        <taxon>Escalloniaceae</taxon>
        <taxon>Escallonia</taxon>
    </lineage>
</organism>
<proteinExistence type="predicted"/>
<name>A0AA88RB88_9ASTE</name>
<evidence type="ECO:0000313" key="2">
    <source>
        <dbReference type="Proteomes" id="UP001187471"/>
    </source>
</evidence>
<reference evidence="1" key="1">
    <citation type="submission" date="2022-12" db="EMBL/GenBank/DDBJ databases">
        <title>Draft genome assemblies for two species of Escallonia (Escalloniales).</title>
        <authorList>
            <person name="Chanderbali A."/>
            <person name="Dervinis C."/>
            <person name="Anghel I."/>
            <person name="Soltis D."/>
            <person name="Soltis P."/>
            <person name="Zapata F."/>
        </authorList>
    </citation>
    <scope>NUCLEOTIDE SEQUENCE</scope>
    <source>
        <strain evidence="1">UCBG92.1500</strain>
        <tissue evidence="1">Leaf</tissue>
    </source>
</reference>
<protein>
    <submittedName>
        <fullName evidence="1">Uncharacterized protein</fullName>
    </submittedName>
</protein>
<dbReference type="Proteomes" id="UP001187471">
    <property type="component" value="Unassembled WGS sequence"/>
</dbReference>